<evidence type="ECO:0000313" key="4">
    <source>
        <dbReference type="Proteomes" id="UP000523795"/>
    </source>
</evidence>
<dbReference type="GO" id="GO:0016740">
    <property type="term" value="F:transferase activity"/>
    <property type="evidence" value="ECO:0007669"/>
    <property type="project" value="UniProtKB-KW"/>
</dbReference>
<dbReference type="Gene3D" id="3.90.550.10">
    <property type="entry name" value="Spore Coat Polysaccharide Biosynthesis Protein SpsA, Chain A"/>
    <property type="match status" value="1"/>
</dbReference>
<evidence type="ECO:0000259" key="2">
    <source>
        <dbReference type="Pfam" id="PF12804"/>
    </source>
</evidence>
<dbReference type="Proteomes" id="UP000523795">
    <property type="component" value="Unassembled WGS sequence"/>
</dbReference>
<evidence type="ECO:0000256" key="1">
    <source>
        <dbReference type="ARBA" id="ARBA00022679"/>
    </source>
</evidence>
<keyword evidence="1 3" id="KW-0808">Transferase</keyword>
<feature type="domain" description="MobA-like NTP transferase" evidence="2">
    <location>
        <begin position="9"/>
        <end position="171"/>
    </location>
</feature>
<protein>
    <submittedName>
        <fullName evidence="3">NTP transferase domain-containing protein</fullName>
    </submittedName>
</protein>
<comment type="caution">
    <text evidence="3">The sequence shown here is derived from an EMBL/GenBank/DDBJ whole genome shotgun (WGS) entry which is preliminary data.</text>
</comment>
<gene>
    <name evidence="3" type="ORF">HER39_15125</name>
</gene>
<dbReference type="PANTHER" id="PTHR19136">
    <property type="entry name" value="MOLYBDENUM COFACTOR GUANYLYLTRANSFERASE"/>
    <property type="match status" value="1"/>
</dbReference>
<dbReference type="InterPro" id="IPR029044">
    <property type="entry name" value="Nucleotide-diphossugar_trans"/>
</dbReference>
<keyword evidence="4" id="KW-1185">Reference proteome</keyword>
<name>A0ABX1JSA7_9MICC</name>
<dbReference type="SUPFAM" id="SSF53448">
    <property type="entry name" value="Nucleotide-diphospho-sugar transferases"/>
    <property type="match status" value="1"/>
</dbReference>
<dbReference type="PANTHER" id="PTHR19136:SF81">
    <property type="entry name" value="MOLYBDENUM COFACTOR GUANYLYLTRANSFERASE"/>
    <property type="match status" value="1"/>
</dbReference>
<organism evidence="3 4">
    <name type="scientific">Arthrobacter deserti</name>
    <dbReference type="NCBI Taxonomy" id="1742687"/>
    <lineage>
        <taxon>Bacteria</taxon>
        <taxon>Bacillati</taxon>
        <taxon>Actinomycetota</taxon>
        <taxon>Actinomycetes</taxon>
        <taxon>Micrococcales</taxon>
        <taxon>Micrococcaceae</taxon>
        <taxon>Arthrobacter</taxon>
    </lineage>
</organism>
<dbReference type="Pfam" id="PF12804">
    <property type="entry name" value="NTP_transf_3"/>
    <property type="match status" value="1"/>
</dbReference>
<accession>A0ABX1JSA7</accession>
<proteinExistence type="predicted"/>
<reference evidence="3 4" key="1">
    <citation type="submission" date="2020-04" db="EMBL/GenBank/DDBJ databases">
        <authorList>
            <person name="Liu S."/>
        </authorList>
    </citation>
    <scope>NUCLEOTIDE SEQUENCE [LARGE SCALE GENOMIC DNA]</scope>
    <source>
        <strain evidence="3 4">CGMCC 1.15091</strain>
    </source>
</reference>
<evidence type="ECO:0000313" key="3">
    <source>
        <dbReference type="EMBL" id="NKX51873.1"/>
    </source>
</evidence>
<dbReference type="EMBL" id="JAAZSR010000332">
    <property type="protein sequence ID" value="NKX51873.1"/>
    <property type="molecule type" value="Genomic_DNA"/>
</dbReference>
<dbReference type="InterPro" id="IPR025877">
    <property type="entry name" value="MobA-like_NTP_Trfase"/>
</dbReference>
<sequence length="214" mass="21148">MSGFDAYDAVVLAGGRSARLGGVPKALLEFEGRTLLERTLEALAGARRIAVVGPPELAPILAGPGTRILLTREDPPFAGPAAGIAAGVAALAAPDAAADGGGRAPLTLLFACDMPRLADLPQRLLAAAGSHPSAGLWVPVDAGGREQPLASCARSGELEAAVAAAGGPAGAAGMSVRKLLAPLHAAPVPLPAGATADVDTWEDAGRFGIARPAP</sequence>